<keyword evidence="5 7" id="KW-1133">Transmembrane helix</keyword>
<feature type="transmembrane region" description="Helical" evidence="7">
    <location>
        <begin position="280"/>
        <end position="301"/>
    </location>
</feature>
<evidence type="ECO:0000313" key="10">
    <source>
        <dbReference type="EMBL" id="PCH58637.1"/>
    </source>
</evidence>
<dbReference type="InterPro" id="IPR011918">
    <property type="entry name" value="ABC_MsbA_ATP-bd"/>
</dbReference>
<dbReference type="GO" id="GO:0005524">
    <property type="term" value="F:ATP binding"/>
    <property type="evidence" value="ECO:0007669"/>
    <property type="project" value="UniProtKB-KW"/>
</dbReference>
<evidence type="ECO:0000256" key="4">
    <source>
        <dbReference type="ARBA" id="ARBA00022840"/>
    </source>
</evidence>
<evidence type="ECO:0000256" key="7">
    <source>
        <dbReference type="SAM" id="Phobius"/>
    </source>
</evidence>
<name>A0A2A4MFX2_9GAMM</name>
<dbReference type="InterPro" id="IPR036640">
    <property type="entry name" value="ABC1_TM_sf"/>
</dbReference>
<evidence type="ECO:0000259" key="9">
    <source>
        <dbReference type="PROSITE" id="PS50929"/>
    </source>
</evidence>
<gene>
    <name evidence="10" type="ORF">COC19_08330</name>
</gene>
<dbReference type="Gene3D" id="3.40.50.300">
    <property type="entry name" value="P-loop containing nucleotide triphosphate hydrolases"/>
    <property type="match status" value="1"/>
</dbReference>
<dbReference type="InterPro" id="IPR027417">
    <property type="entry name" value="P-loop_NTPase"/>
</dbReference>
<dbReference type="InterPro" id="IPR011527">
    <property type="entry name" value="ABC1_TM_dom"/>
</dbReference>
<keyword evidence="2 7" id="KW-0812">Transmembrane</keyword>
<feature type="domain" description="ABC transporter" evidence="8">
    <location>
        <begin position="341"/>
        <end position="577"/>
    </location>
</feature>
<feature type="domain" description="ABC transmembrane type-1" evidence="9">
    <location>
        <begin position="24"/>
        <end position="306"/>
    </location>
</feature>
<evidence type="ECO:0000256" key="1">
    <source>
        <dbReference type="ARBA" id="ARBA00004651"/>
    </source>
</evidence>
<comment type="subcellular location">
    <subcellularLocation>
        <location evidence="1">Cell membrane</location>
        <topology evidence="1">Multi-pass membrane protein</topology>
    </subcellularLocation>
</comment>
<feature type="transmembrane region" description="Helical" evidence="7">
    <location>
        <begin position="245"/>
        <end position="265"/>
    </location>
</feature>
<dbReference type="Gene3D" id="1.20.1560.10">
    <property type="entry name" value="ABC transporter type 1, transmembrane domain"/>
    <property type="match status" value="1"/>
</dbReference>
<evidence type="ECO:0000256" key="3">
    <source>
        <dbReference type="ARBA" id="ARBA00022741"/>
    </source>
</evidence>
<accession>A0A2A4MFX2</accession>
<dbReference type="InterPro" id="IPR003593">
    <property type="entry name" value="AAA+_ATPase"/>
</dbReference>
<feature type="transmembrane region" description="Helical" evidence="7">
    <location>
        <begin position="64"/>
        <end position="84"/>
    </location>
</feature>
<dbReference type="AlphaFoldDB" id="A0A2A4MFX2"/>
<dbReference type="PANTHER" id="PTHR43394:SF1">
    <property type="entry name" value="ATP-BINDING CASSETTE SUB-FAMILY B MEMBER 10, MITOCHONDRIAL"/>
    <property type="match status" value="1"/>
</dbReference>
<dbReference type="SUPFAM" id="SSF52540">
    <property type="entry name" value="P-loop containing nucleoside triphosphate hydrolases"/>
    <property type="match status" value="1"/>
</dbReference>
<dbReference type="GO" id="GO:0016887">
    <property type="term" value="F:ATP hydrolysis activity"/>
    <property type="evidence" value="ECO:0007669"/>
    <property type="project" value="InterPro"/>
</dbReference>
<keyword evidence="6 7" id="KW-0472">Membrane</keyword>
<dbReference type="Proteomes" id="UP000218172">
    <property type="component" value="Unassembled WGS sequence"/>
</dbReference>
<comment type="caution">
    <text evidence="10">The sequence shown here is derived from an EMBL/GenBank/DDBJ whole genome shotgun (WGS) entry which is preliminary data.</text>
</comment>
<dbReference type="NCBIfam" id="TIGR02204">
    <property type="entry name" value="MsbA_rel"/>
    <property type="match status" value="1"/>
</dbReference>
<keyword evidence="3" id="KW-0547">Nucleotide-binding</keyword>
<dbReference type="InterPro" id="IPR003439">
    <property type="entry name" value="ABC_transporter-like_ATP-bd"/>
</dbReference>
<dbReference type="PROSITE" id="PS50929">
    <property type="entry name" value="ABC_TM1F"/>
    <property type="match status" value="1"/>
</dbReference>
<dbReference type="PANTHER" id="PTHR43394">
    <property type="entry name" value="ATP-DEPENDENT PERMEASE MDL1, MITOCHONDRIAL"/>
    <property type="match status" value="1"/>
</dbReference>
<organism evidence="10 11">
    <name type="scientific">SAR86 cluster bacterium</name>
    <dbReference type="NCBI Taxonomy" id="2030880"/>
    <lineage>
        <taxon>Bacteria</taxon>
        <taxon>Pseudomonadati</taxon>
        <taxon>Pseudomonadota</taxon>
        <taxon>Gammaproteobacteria</taxon>
        <taxon>SAR86 cluster</taxon>
    </lineage>
</organism>
<evidence type="ECO:0000259" key="8">
    <source>
        <dbReference type="PROSITE" id="PS50893"/>
    </source>
</evidence>
<dbReference type="InterPro" id="IPR017871">
    <property type="entry name" value="ABC_transporter-like_CS"/>
</dbReference>
<reference evidence="11" key="1">
    <citation type="submission" date="2017-08" db="EMBL/GenBank/DDBJ databases">
        <title>A dynamic microbial community with high functional redundancy inhabits the cold, oxic subseafloor aquifer.</title>
        <authorList>
            <person name="Tully B.J."/>
            <person name="Wheat C.G."/>
            <person name="Glazer B.T."/>
            <person name="Huber J.A."/>
        </authorList>
    </citation>
    <scope>NUCLEOTIDE SEQUENCE [LARGE SCALE GENOMIC DNA]</scope>
</reference>
<keyword evidence="4 10" id="KW-0067">ATP-binding</keyword>
<protein>
    <submittedName>
        <fullName evidence="10">ABC transporter ATP-binding protein</fullName>
    </submittedName>
</protein>
<evidence type="ECO:0000256" key="6">
    <source>
        <dbReference type="ARBA" id="ARBA00023136"/>
    </source>
</evidence>
<dbReference type="GO" id="GO:0005886">
    <property type="term" value="C:plasma membrane"/>
    <property type="evidence" value="ECO:0007669"/>
    <property type="project" value="UniProtKB-SubCell"/>
</dbReference>
<evidence type="ECO:0000256" key="2">
    <source>
        <dbReference type="ARBA" id="ARBA00022692"/>
    </source>
</evidence>
<dbReference type="Pfam" id="PF00664">
    <property type="entry name" value="ABC_membrane"/>
    <property type="match status" value="1"/>
</dbReference>
<feature type="transmembrane region" description="Helical" evidence="7">
    <location>
        <begin position="164"/>
        <end position="182"/>
    </location>
</feature>
<feature type="transmembrane region" description="Helical" evidence="7">
    <location>
        <begin position="141"/>
        <end position="158"/>
    </location>
</feature>
<dbReference type="CDD" id="cd18575">
    <property type="entry name" value="ABC_6TM_bac_exporter_ABCB8_10_like"/>
    <property type="match status" value="1"/>
</dbReference>
<dbReference type="Pfam" id="PF00005">
    <property type="entry name" value="ABC_tran"/>
    <property type="match status" value="1"/>
</dbReference>
<feature type="transmembrane region" description="Helical" evidence="7">
    <location>
        <begin position="23"/>
        <end position="44"/>
    </location>
</feature>
<dbReference type="GO" id="GO:0015421">
    <property type="term" value="F:ABC-type oligopeptide transporter activity"/>
    <property type="evidence" value="ECO:0007669"/>
    <property type="project" value="TreeGrafter"/>
</dbReference>
<dbReference type="SUPFAM" id="SSF90123">
    <property type="entry name" value="ABC transporter transmembrane region"/>
    <property type="match status" value="1"/>
</dbReference>
<dbReference type="SMART" id="SM00382">
    <property type="entry name" value="AAA"/>
    <property type="match status" value="1"/>
</dbReference>
<dbReference type="PROSITE" id="PS50893">
    <property type="entry name" value="ABC_TRANSPORTER_2"/>
    <property type="match status" value="1"/>
</dbReference>
<evidence type="ECO:0000256" key="5">
    <source>
        <dbReference type="ARBA" id="ARBA00022989"/>
    </source>
</evidence>
<dbReference type="EMBL" id="NVQR01000156">
    <property type="protein sequence ID" value="PCH58637.1"/>
    <property type="molecule type" value="Genomic_DNA"/>
</dbReference>
<dbReference type="PROSITE" id="PS00211">
    <property type="entry name" value="ABC_TRANSPORTER_1"/>
    <property type="match status" value="1"/>
</dbReference>
<dbReference type="InterPro" id="IPR039421">
    <property type="entry name" value="Type_1_exporter"/>
</dbReference>
<dbReference type="FunFam" id="3.40.50.300:FF:000218">
    <property type="entry name" value="Multidrug ABC transporter ATP-binding protein"/>
    <property type="match status" value="1"/>
</dbReference>
<dbReference type="GO" id="GO:0090374">
    <property type="term" value="P:oligopeptide export from mitochondrion"/>
    <property type="evidence" value="ECO:0007669"/>
    <property type="project" value="TreeGrafter"/>
</dbReference>
<proteinExistence type="predicted"/>
<sequence>MKNTPLQPLIGALKFIKPYKTQIVIASTALVITAGISLGLVQYVRIIVDSGFVDSSIDSLNGAIAGFLVLALLQAVGTFARFYWVSWLGERVTADIRQAVYSHIISLHPSYFETNLSGEIQSRITTDTTLIQSVIGSSVSVALRNLLMMVGGTVFLFITNPRLASIVFICIPLVIGPILFFGRRVRKLSRSSQDEIANVGAYVGESIQQIKTVQAFNHQGVDIEQFSNHVENAFKVALVRIKTRSLLITIVMTLVFSAVAAMIWVGGRDVINGAMSAGELTAFIVYAIVVAAAVGAISQVISELQRAAGAMERLMELLSANNEIVAPSQPQQLPVPFAGSIDIDKVTFYYPSRPEHAALDKLSLKVKPGESLALVGPSGAGKSTLFDLILRFYDPQSGSLRLDGVGIRDLDPITVRSHIAIVSQQPIMFTGNVWDNIRYGAVQASDDEVRSAAKAAFADEFIEKLPQGYDSFLGESGIRLSGGQKQRISIARAILKNPEILLLDEATSALDAESERRVQLALESLMANRTCLIIAHRLATVMNVDTIAVLDEGKLIAQGSHQELLSDCALYANLASLQFANHHNGEPLVRTNHES</sequence>
<evidence type="ECO:0000313" key="11">
    <source>
        <dbReference type="Proteomes" id="UP000218172"/>
    </source>
</evidence>